<evidence type="ECO:0000256" key="1">
    <source>
        <dbReference type="ARBA" id="ARBA00004496"/>
    </source>
</evidence>
<evidence type="ECO:0000313" key="13">
    <source>
        <dbReference type="Proteomes" id="UP001232445"/>
    </source>
</evidence>
<keyword evidence="9" id="KW-0066">ATP synthesis</keyword>
<dbReference type="PROSITE" id="PS00152">
    <property type="entry name" value="ATPASE_ALPHA_BETA"/>
    <property type="match status" value="1"/>
</dbReference>
<evidence type="ECO:0000256" key="2">
    <source>
        <dbReference type="ARBA" id="ARBA00022448"/>
    </source>
</evidence>
<dbReference type="InterPro" id="IPR027417">
    <property type="entry name" value="P-loop_NTPase"/>
</dbReference>
<evidence type="ECO:0000256" key="9">
    <source>
        <dbReference type="ARBA" id="ARBA00023310"/>
    </source>
</evidence>
<sequence length="444" mass="48050">MINNIEEYTQVIARTETIVKYGKVTKVIGLTVESVGPHTRLGDICLINPGQGKPPIQAEVVGFRGQHVILMPLGPMDEIGPGCSVEATGGALHIKVGSPLLGQVLDGLGQPLSGGKLPQGLICYSTNQSPINPLERPPIKDPLSVGIRAIDGLLTIGKGQRVGIFAGSGVGKSTLMGMIARHTTADVNVIALIGERGREVREFIERDLGSEGRQRTVLVVATSDQPALQRIKGAFTATAIAEYFRDQGKDVLLMMDSVTRFAMAQREVGLAIGEPPTTKGYPPSVFALLPKLLERSGTSRVGSITAFYTVLVDGDDLNDPISDAVRGILDGHIVLDRQLAQKGHFPAIDVLASVSRVMKAIVSETHQKAAQQFARMLSYYNEAEDLINIGAYKRGSNRNIDLAVRMYPDMIRYLQQGINERSSFEESRQHLIEHFGKETDHGSI</sequence>
<dbReference type="InterPro" id="IPR020003">
    <property type="entry name" value="ATPase_a/bsu_AS"/>
</dbReference>
<evidence type="ECO:0000256" key="4">
    <source>
        <dbReference type="ARBA" id="ARBA00022741"/>
    </source>
</evidence>
<evidence type="ECO:0000256" key="10">
    <source>
        <dbReference type="ARBA" id="ARBA00034006"/>
    </source>
</evidence>
<evidence type="ECO:0000259" key="11">
    <source>
        <dbReference type="SMART" id="SM00382"/>
    </source>
</evidence>
<keyword evidence="8" id="KW-0406">Ion transport</keyword>
<dbReference type="Proteomes" id="UP001232445">
    <property type="component" value="Unassembled WGS sequence"/>
</dbReference>
<dbReference type="CDD" id="cd18114">
    <property type="entry name" value="ATP-synt_flagellum-secretory_path_III_C"/>
    <property type="match status" value="1"/>
</dbReference>
<evidence type="ECO:0000256" key="8">
    <source>
        <dbReference type="ARBA" id="ARBA00023065"/>
    </source>
</evidence>
<dbReference type="EMBL" id="JAUSUQ010000001">
    <property type="protein sequence ID" value="MDQ0337265.1"/>
    <property type="molecule type" value="Genomic_DNA"/>
</dbReference>
<dbReference type="PANTHER" id="PTHR15184:SF9">
    <property type="entry name" value="SPI-1 TYPE 3 SECRETION SYSTEM ATPASE"/>
    <property type="match status" value="1"/>
</dbReference>
<dbReference type="InterPro" id="IPR003593">
    <property type="entry name" value="AAA+_ATPase"/>
</dbReference>
<keyword evidence="13" id="KW-1185">Reference proteome</keyword>
<dbReference type="Gene3D" id="3.40.50.12240">
    <property type="match status" value="1"/>
</dbReference>
<keyword evidence="2" id="KW-0813">Transport</keyword>
<dbReference type="CDD" id="cd18117">
    <property type="entry name" value="ATP-synt_flagellum-secretory_path_III_N"/>
    <property type="match status" value="1"/>
</dbReference>
<reference evidence="12 13" key="1">
    <citation type="submission" date="2023-07" db="EMBL/GenBank/DDBJ databases">
        <title>Genomic Encyclopedia of Type Strains, Phase IV (KMG-IV): sequencing the most valuable type-strain genomes for metagenomic binning, comparative biology and taxonomic classification.</title>
        <authorList>
            <person name="Goeker M."/>
        </authorList>
    </citation>
    <scope>NUCLEOTIDE SEQUENCE [LARGE SCALE GENOMIC DNA]</scope>
    <source>
        <strain evidence="12 13">DSM 17740</strain>
    </source>
</reference>
<dbReference type="SMART" id="SM00382">
    <property type="entry name" value="AAA"/>
    <property type="match status" value="1"/>
</dbReference>
<comment type="caution">
    <text evidence="12">The sequence shown here is derived from an EMBL/GenBank/DDBJ whole genome shotgun (WGS) entry which is preliminary data.</text>
</comment>
<evidence type="ECO:0000256" key="6">
    <source>
        <dbReference type="ARBA" id="ARBA00022927"/>
    </source>
</evidence>
<feature type="domain" description="AAA+ ATPase" evidence="11">
    <location>
        <begin position="158"/>
        <end position="339"/>
    </location>
</feature>
<proteinExistence type="predicted"/>
<comment type="subcellular location">
    <subcellularLocation>
        <location evidence="1">Cytoplasm</location>
    </subcellularLocation>
</comment>
<keyword evidence="5" id="KW-0067">ATP-binding</keyword>
<dbReference type="Pfam" id="PF00006">
    <property type="entry name" value="ATP-synt_ab"/>
    <property type="match status" value="1"/>
</dbReference>
<accession>A0ABU0CLH4</accession>
<keyword evidence="4" id="KW-0547">Nucleotide-binding</keyword>
<dbReference type="InterPro" id="IPR004100">
    <property type="entry name" value="ATPase_F1/V1/A1_a/bsu_N"/>
</dbReference>
<dbReference type="InterPro" id="IPR022425">
    <property type="entry name" value="FliI_clade2"/>
</dbReference>
<protein>
    <submittedName>
        <fullName evidence="12">Flagellum-specific ATP synthase</fullName>
    </submittedName>
</protein>
<dbReference type="PANTHER" id="PTHR15184">
    <property type="entry name" value="ATP SYNTHASE"/>
    <property type="match status" value="1"/>
</dbReference>
<dbReference type="InterPro" id="IPR040627">
    <property type="entry name" value="T3SS_ATPase_C"/>
</dbReference>
<name>A0ABU0CLH4_9BACI</name>
<dbReference type="NCBIfam" id="TIGR01026">
    <property type="entry name" value="fliI_yscN"/>
    <property type="match status" value="1"/>
</dbReference>
<dbReference type="InterPro" id="IPR005714">
    <property type="entry name" value="ATPase_T3SS_FliI/YscN"/>
</dbReference>
<dbReference type="Pfam" id="PF02874">
    <property type="entry name" value="ATP-synt_ab_N"/>
    <property type="match status" value="1"/>
</dbReference>
<organism evidence="12 13">
    <name type="scientific">Caldalkalibacillus uzonensis</name>
    <dbReference type="NCBI Taxonomy" id="353224"/>
    <lineage>
        <taxon>Bacteria</taxon>
        <taxon>Bacillati</taxon>
        <taxon>Bacillota</taxon>
        <taxon>Bacilli</taxon>
        <taxon>Bacillales</taxon>
        <taxon>Bacillaceae</taxon>
        <taxon>Caldalkalibacillus</taxon>
    </lineage>
</organism>
<dbReference type="InterPro" id="IPR000194">
    <property type="entry name" value="ATPase_F1/V1/A1_a/bsu_nucl-bd"/>
</dbReference>
<keyword evidence="7" id="KW-1278">Translocase</keyword>
<dbReference type="SUPFAM" id="SSF52540">
    <property type="entry name" value="P-loop containing nucleoside triphosphate hydrolases"/>
    <property type="match status" value="1"/>
</dbReference>
<dbReference type="Pfam" id="PF18269">
    <property type="entry name" value="T3SS_ATPase_C"/>
    <property type="match status" value="1"/>
</dbReference>
<evidence type="ECO:0000256" key="5">
    <source>
        <dbReference type="ARBA" id="ARBA00022840"/>
    </source>
</evidence>
<comment type="catalytic activity">
    <reaction evidence="10">
        <text>ATP + H2O + cellular proteinSide 1 = ADP + phosphate + cellular proteinSide 2.</text>
        <dbReference type="EC" id="7.4.2.8"/>
    </reaction>
</comment>
<evidence type="ECO:0000256" key="7">
    <source>
        <dbReference type="ARBA" id="ARBA00022967"/>
    </source>
</evidence>
<dbReference type="NCBIfam" id="TIGR03497">
    <property type="entry name" value="FliI_clade2"/>
    <property type="match status" value="1"/>
</dbReference>
<keyword evidence="3" id="KW-0963">Cytoplasm</keyword>
<dbReference type="InterPro" id="IPR050053">
    <property type="entry name" value="ATPase_alpha/beta_chains"/>
</dbReference>
<evidence type="ECO:0000256" key="3">
    <source>
        <dbReference type="ARBA" id="ARBA00022490"/>
    </source>
</evidence>
<gene>
    <name evidence="12" type="ORF">J2S00_000035</name>
</gene>
<keyword evidence="6" id="KW-0653">Protein transport</keyword>
<evidence type="ECO:0000313" key="12">
    <source>
        <dbReference type="EMBL" id="MDQ0337265.1"/>
    </source>
</evidence>
<dbReference type="CDD" id="cd01136">
    <property type="entry name" value="ATPase_flagellum-secretory_path_III"/>
    <property type="match status" value="1"/>
</dbReference>